<dbReference type="EMBL" id="CAIJDO010000132">
    <property type="protein sequence ID" value="CAD0004604.1"/>
    <property type="molecule type" value="Genomic_DNA"/>
</dbReference>
<sequence>MSRSTSGLFFTIKLLVLGIKKGIRFITLKSVGQYINFLSYVRPQKAVELSYALFSQPRDGRLLKESLPKFLKNTETETFHHNEHHFQTYIWKGNETKILLVHGWESNSSRWKKTFPHLQKSGSTIIAIDAPAHGQSSGKEFNVPLYAEFINKAVEKYHPDIIIGHSIGGAACVYHQYLFPNTSINKMVILGAPSDLKTLIDNYVSMLSLNTKMFSLLENRFLTHFNFKLEDFSGQKFASQFNIPGLIAHDTTDKIVAFEEGKKIASNWKNSQFVETKGLGHGMHDDELYQKVIEFLFSS</sequence>
<dbReference type="AlphaFoldDB" id="A0A6V6YZF0"/>
<comment type="caution">
    <text evidence="2">The sequence shown here is derived from an EMBL/GenBank/DDBJ whole genome shotgun (WGS) entry which is preliminary data.</text>
</comment>
<dbReference type="GO" id="GO:0016787">
    <property type="term" value="F:hydrolase activity"/>
    <property type="evidence" value="ECO:0007669"/>
    <property type="project" value="UniProtKB-KW"/>
</dbReference>
<gene>
    <name evidence="2" type="ORF">FLACHUCJ7_01926</name>
</gene>
<proteinExistence type="predicted"/>
<evidence type="ECO:0000259" key="1">
    <source>
        <dbReference type="Pfam" id="PF00561"/>
    </source>
</evidence>
<evidence type="ECO:0000313" key="3">
    <source>
        <dbReference type="Proteomes" id="UP000556700"/>
    </source>
</evidence>
<dbReference type="PANTHER" id="PTHR46438">
    <property type="entry name" value="ALPHA/BETA-HYDROLASES SUPERFAMILY PROTEIN"/>
    <property type="match status" value="1"/>
</dbReference>
<feature type="domain" description="AB hydrolase-1" evidence="1">
    <location>
        <begin position="98"/>
        <end position="195"/>
    </location>
</feature>
<dbReference type="Pfam" id="PF00561">
    <property type="entry name" value="Abhydrolase_1"/>
    <property type="match status" value="1"/>
</dbReference>
<dbReference type="InterPro" id="IPR029058">
    <property type="entry name" value="AB_hydrolase_fold"/>
</dbReference>
<dbReference type="Gene3D" id="3.40.50.1820">
    <property type="entry name" value="alpha/beta hydrolase"/>
    <property type="match status" value="1"/>
</dbReference>
<name>A0A6V6YZF0_9FLAO</name>
<evidence type="ECO:0000313" key="2">
    <source>
        <dbReference type="EMBL" id="CAD0004604.1"/>
    </source>
</evidence>
<accession>A0A6V6YZF0</accession>
<keyword evidence="2" id="KW-0378">Hydrolase</keyword>
<dbReference type="Proteomes" id="UP000556700">
    <property type="component" value="Unassembled WGS sequence"/>
</dbReference>
<reference evidence="2 3" key="1">
    <citation type="submission" date="2020-06" db="EMBL/GenBank/DDBJ databases">
        <authorList>
            <person name="Criscuolo A."/>
        </authorList>
    </citation>
    <scope>NUCLEOTIDE SEQUENCE [LARGE SCALE GENOMIC DNA]</scope>
    <source>
        <strain evidence="3">CIP 110025</strain>
    </source>
</reference>
<organism evidence="2 3">
    <name type="scientific">Flavobacterium chungangense</name>
    <dbReference type="NCBI Taxonomy" id="554283"/>
    <lineage>
        <taxon>Bacteria</taxon>
        <taxon>Pseudomonadati</taxon>
        <taxon>Bacteroidota</taxon>
        <taxon>Flavobacteriia</taxon>
        <taxon>Flavobacteriales</taxon>
        <taxon>Flavobacteriaceae</taxon>
        <taxon>Flavobacterium</taxon>
    </lineage>
</organism>
<dbReference type="InterPro" id="IPR000073">
    <property type="entry name" value="AB_hydrolase_1"/>
</dbReference>
<dbReference type="SUPFAM" id="SSF53474">
    <property type="entry name" value="alpha/beta-Hydrolases"/>
    <property type="match status" value="1"/>
</dbReference>
<keyword evidence="3" id="KW-1185">Reference proteome</keyword>
<protein>
    <submittedName>
        <fullName evidence="2">Alpha/beta hydrolase</fullName>
    </submittedName>
</protein>